<feature type="transmembrane region" description="Helical" evidence="1">
    <location>
        <begin position="64"/>
        <end position="97"/>
    </location>
</feature>
<sequence length="174" mass="18735">MFLYFALAHSQGLLQSILLILGALAIQGRLICNLLDGMVAVEGGLKSPAGAVYNELPDRIADTLIIIGVGYGLSITFPIAITLGWVAAFFAVMTAYIRVLGGSCGLEQRFTGPMAKQHRMALLTGIAIISAFIPAEWGAWLCLVSLWIIIFGSVLTTILRTRQILRDLTQGVDE</sequence>
<evidence type="ECO:0000313" key="2">
    <source>
        <dbReference type="EMBL" id="SPZ03201.1"/>
    </source>
</evidence>
<gene>
    <name evidence="2" type="ORF">NCTC10975_04887</name>
</gene>
<dbReference type="AlphaFoldDB" id="A0A2X2C8J7"/>
<dbReference type="InterPro" id="IPR043130">
    <property type="entry name" value="CDP-OH_PTrfase_TM_dom"/>
</dbReference>
<dbReference type="GO" id="GO:0016740">
    <property type="term" value="F:transferase activity"/>
    <property type="evidence" value="ECO:0007669"/>
    <property type="project" value="UniProtKB-KW"/>
</dbReference>
<organism evidence="2 3">
    <name type="scientific">Proteus mirabilis</name>
    <dbReference type="NCBI Taxonomy" id="584"/>
    <lineage>
        <taxon>Bacteria</taxon>
        <taxon>Pseudomonadati</taxon>
        <taxon>Pseudomonadota</taxon>
        <taxon>Gammaproteobacteria</taxon>
        <taxon>Enterobacterales</taxon>
        <taxon>Morganellaceae</taxon>
        <taxon>Proteus</taxon>
    </lineage>
</organism>
<reference evidence="2 3" key="1">
    <citation type="submission" date="2018-06" db="EMBL/GenBank/DDBJ databases">
        <authorList>
            <consortium name="Pathogen Informatics"/>
            <person name="Doyle S."/>
        </authorList>
    </citation>
    <scope>NUCLEOTIDE SEQUENCE [LARGE SCALE GENOMIC DNA]</scope>
    <source>
        <strain evidence="2 3">NCTC10975</strain>
    </source>
</reference>
<dbReference type="RefSeq" id="WP_239508282.1">
    <property type="nucleotide sequence ID" value="NZ_UGTR01000001.1"/>
</dbReference>
<keyword evidence="2" id="KW-0808">Transferase</keyword>
<dbReference type="Proteomes" id="UP000251485">
    <property type="component" value="Unassembled WGS sequence"/>
</dbReference>
<feature type="transmembrane region" description="Helical" evidence="1">
    <location>
        <begin position="140"/>
        <end position="159"/>
    </location>
</feature>
<keyword evidence="1" id="KW-0812">Transmembrane</keyword>
<evidence type="ECO:0000313" key="3">
    <source>
        <dbReference type="Proteomes" id="UP000251485"/>
    </source>
</evidence>
<name>A0A2X2C8J7_PROMI</name>
<accession>A0A2X2C8J7</accession>
<protein>
    <submittedName>
        <fullName evidence="2">CDP-alcohol phosphatidyltransferase</fullName>
    </submittedName>
</protein>
<dbReference type="EMBL" id="UAUE01000035">
    <property type="protein sequence ID" value="SPZ03201.1"/>
    <property type="molecule type" value="Genomic_DNA"/>
</dbReference>
<dbReference type="Gene3D" id="1.20.120.1760">
    <property type="match status" value="1"/>
</dbReference>
<keyword evidence="1" id="KW-1133">Transmembrane helix</keyword>
<proteinExistence type="predicted"/>
<evidence type="ECO:0000256" key="1">
    <source>
        <dbReference type="SAM" id="Phobius"/>
    </source>
</evidence>
<keyword evidence="1" id="KW-0472">Membrane</keyword>